<evidence type="ECO:0008006" key="4">
    <source>
        <dbReference type="Google" id="ProtNLM"/>
    </source>
</evidence>
<evidence type="ECO:0000256" key="1">
    <source>
        <dbReference type="SAM" id="Phobius"/>
    </source>
</evidence>
<dbReference type="Pfam" id="PF14235">
    <property type="entry name" value="DUF4337"/>
    <property type="match status" value="1"/>
</dbReference>
<keyword evidence="1" id="KW-0812">Transmembrane</keyword>
<evidence type="ECO:0000313" key="2">
    <source>
        <dbReference type="EMBL" id="GGA50720.1"/>
    </source>
</evidence>
<dbReference type="Proteomes" id="UP000618591">
    <property type="component" value="Unassembled WGS sequence"/>
</dbReference>
<reference evidence="3" key="1">
    <citation type="journal article" date="2019" name="Int. J. Syst. Evol. Microbiol.">
        <title>The Global Catalogue of Microorganisms (GCM) 10K type strain sequencing project: providing services to taxonomists for standard genome sequencing and annotation.</title>
        <authorList>
            <consortium name="The Broad Institute Genomics Platform"/>
            <consortium name="The Broad Institute Genome Sequencing Center for Infectious Disease"/>
            <person name="Wu L."/>
            <person name="Ma J."/>
        </authorList>
    </citation>
    <scope>NUCLEOTIDE SEQUENCE [LARGE SCALE GENOMIC DNA]</scope>
    <source>
        <strain evidence="3">CGMCC 1.10106</strain>
    </source>
</reference>
<dbReference type="EMBL" id="BMDW01000012">
    <property type="protein sequence ID" value="GGA50720.1"/>
    <property type="molecule type" value="Genomic_DNA"/>
</dbReference>
<accession>A0ABQ1GVG7</accession>
<keyword evidence="1" id="KW-1133">Transmembrane helix</keyword>
<sequence length="189" mass="20025">MMEIEVSAEAKDKRLNRWVAITVVALSVFMGLGNIKDGNIVQNMAQAKADSVDRWGEYQATKTKLHIAETARDEMVVLAATPGAKAAAGAAIVRLDGEIAKYTREAPALAKQAQGFADRYDALNVHDDQFDASEAALSTAISMAAVAALAESFPLLFAGWAFGSFGLFLGLCGFAGWGFHPDVLSTVLG</sequence>
<protein>
    <recommendedName>
        <fullName evidence="4">DUF4337 domain-containing protein</fullName>
    </recommendedName>
</protein>
<keyword evidence="1" id="KW-0472">Membrane</keyword>
<feature type="transmembrane region" description="Helical" evidence="1">
    <location>
        <begin position="15"/>
        <end position="35"/>
    </location>
</feature>
<name>A0ABQ1GVG7_9SPHN</name>
<evidence type="ECO:0000313" key="3">
    <source>
        <dbReference type="Proteomes" id="UP000618591"/>
    </source>
</evidence>
<organism evidence="2 3">
    <name type="scientific">Sphingomonas psychrolutea</name>
    <dbReference type="NCBI Taxonomy" id="1259676"/>
    <lineage>
        <taxon>Bacteria</taxon>
        <taxon>Pseudomonadati</taxon>
        <taxon>Pseudomonadota</taxon>
        <taxon>Alphaproteobacteria</taxon>
        <taxon>Sphingomonadales</taxon>
        <taxon>Sphingomonadaceae</taxon>
        <taxon>Sphingomonas</taxon>
    </lineage>
</organism>
<keyword evidence="3" id="KW-1185">Reference proteome</keyword>
<feature type="transmembrane region" description="Helical" evidence="1">
    <location>
        <begin position="153"/>
        <end position="179"/>
    </location>
</feature>
<comment type="caution">
    <text evidence="2">The sequence shown here is derived from an EMBL/GenBank/DDBJ whole genome shotgun (WGS) entry which is preliminary data.</text>
</comment>
<proteinExistence type="predicted"/>
<gene>
    <name evidence="2" type="ORF">GCM10011395_21330</name>
</gene>
<dbReference type="InterPro" id="IPR025570">
    <property type="entry name" value="DUF4337"/>
</dbReference>